<feature type="region of interest" description="Disordered" evidence="1">
    <location>
        <begin position="175"/>
        <end position="198"/>
    </location>
</feature>
<organism evidence="2 3">
    <name type="scientific">Candidatus Dechloromonas phosphorivorans</name>
    <dbReference type="NCBI Taxonomy" id="2899244"/>
    <lineage>
        <taxon>Bacteria</taxon>
        <taxon>Pseudomonadati</taxon>
        <taxon>Pseudomonadota</taxon>
        <taxon>Betaproteobacteria</taxon>
        <taxon>Rhodocyclales</taxon>
        <taxon>Azonexaceae</taxon>
        <taxon>Dechloromonas</taxon>
    </lineage>
</organism>
<comment type="caution">
    <text evidence="2">The sequence shown here is derived from an EMBL/GenBank/DDBJ whole genome shotgun (WGS) entry which is preliminary data.</text>
</comment>
<gene>
    <name evidence="2" type="ORF">IPN75_02915</name>
</gene>
<name>A0A9D7QLZ3_9RHOO</name>
<dbReference type="AlphaFoldDB" id="A0A9D7QLZ3"/>
<evidence type="ECO:0000313" key="3">
    <source>
        <dbReference type="Proteomes" id="UP000808146"/>
    </source>
</evidence>
<dbReference type="EMBL" id="JADKBR010000001">
    <property type="protein sequence ID" value="MBK8889400.1"/>
    <property type="molecule type" value="Genomic_DNA"/>
</dbReference>
<protein>
    <submittedName>
        <fullName evidence="2">Uncharacterized protein</fullName>
    </submittedName>
</protein>
<sequence length="874" mass="89732">MKHQRIRERKRESGIALVLLLVVLILAGAFAFYRSASIGTGRAEQEARMVAALGRAKEALIARAVTDANRPGSLPCPDLITNSSGLSNIPGDGKADMFTMTQCPSYVGWLPWVTLDLPELTDDTGTRLWYALAPELRDDDSAQPINSDRTLSLSLDGVADIAAVIIAPRAAIGSQTRPSSNMADYLDGQNGNGDDRSYVSGPQGPAFNDMVVAITRQELMAAVEKRVAGEVKTCLEQHAASAANTEHTYPWPAPLSNNTFRGIAGSLFGQIPATQPGSGLDSLLQKSTSALAAAKTALAGASTANDQMAALLVISDATIYARALYDRLYGVASTLAVVAGSAQTAFGKLDTDINNAAANNRISATERTNLRTDAIAVKSNLNALQAALVDSGIDPFPEEVLAQNTLLQQRITTATNAPTAVNFTALRNQATVLSDLFGRSATPNPDITTALTNALNAAAATVTAAASAATPPTDAARVNAAISAAQSLVNADNSLRATIAASRVNLHASEISVRADQLSGLLSAVVANPGTTTATALAVGFRDLQSAATTLTTASSPVATARATVLNALSNARSAAQAANDFTLIQSTASAAIASANALATAIAGNGDNVARESLAVAATQYLAAQATFNAVPVPPTTQAAMVPFARAVQDPAADIAYWAAITASNATSIATLARKSPSASSENSNSAYYAADQVVSGISGSGGAQALLQAYIDAPTSSSKQAAATAALNTTLAQTGTLLNNANALDSGLDSGSAEAMPTVWYGSACAFLQPASGSSSWWTANNWANTTFYQISDRVRAPASPGTLTVNGSGAYRVVAVSAARVIGTQNRGTRTTANFLEGINADTSRDGDAKNPVTVFANAPVSGTFNDRLGY</sequence>
<evidence type="ECO:0000256" key="1">
    <source>
        <dbReference type="SAM" id="MobiDB-lite"/>
    </source>
</evidence>
<dbReference type="Proteomes" id="UP000808146">
    <property type="component" value="Unassembled WGS sequence"/>
</dbReference>
<reference evidence="2" key="1">
    <citation type="submission" date="2020-10" db="EMBL/GenBank/DDBJ databases">
        <title>Connecting structure to function with the recovery of over 1000 high-quality activated sludge metagenome-assembled genomes encoding full-length rRNA genes using long-read sequencing.</title>
        <authorList>
            <person name="Singleton C.M."/>
            <person name="Petriglieri F."/>
            <person name="Kristensen J.M."/>
            <person name="Kirkegaard R.H."/>
            <person name="Michaelsen T.Y."/>
            <person name="Andersen M.H."/>
            <person name="Karst S.M."/>
            <person name="Dueholm M.S."/>
            <person name="Nielsen P.H."/>
            <person name="Albertsen M."/>
        </authorList>
    </citation>
    <scope>NUCLEOTIDE SEQUENCE</scope>
    <source>
        <strain evidence="2">OdNE_18-Q3-R46-58_BAT3C.305</strain>
    </source>
</reference>
<proteinExistence type="predicted"/>
<evidence type="ECO:0000313" key="2">
    <source>
        <dbReference type="EMBL" id="MBK8889400.1"/>
    </source>
</evidence>
<accession>A0A9D7QLZ3</accession>